<comment type="caution">
    <text evidence="1">The sequence shown here is derived from an EMBL/GenBank/DDBJ whole genome shotgun (WGS) entry which is preliminary data.</text>
</comment>
<dbReference type="Gene3D" id="1.25.40.10">
    <property type="entry name" value="Tetratricopeptide repeat domain"/>
    <property type="match status" value="1"/>
</dbReference>
<proteinExistence type="predicted"/>
<reference evidence="1 2" key="1">
    <citation type="submission" date="2020-08" db="EMBL/GenBank/DDBJ databases">
        <title>Sequencing the genomes of 1000 actinobacteria strains.</title>
        <authorList>
            <person name="Klenk H.-P."/>
        </authorList>
    </citation>
    <scope>NUCLEOTIDE SEQUENCE [LARGE SCALE GENOMIC DNA]</scope>
    <source>
        <strain evidence="1 2">DSM 46887</strain>
    </source>
</reference>
<dbReference type="Proteomes" id="UP000540685">
    <property type="component" value="Unassembled WGS sequence"/>
</dbReference>
<gene>
    <name evidence="1" type="ORF">F4562_000769</name>
</gene>
<keyword evidence="2" id="KW-1185">Reference proteome</keyword>
<evidence type="ECO:0000313" key="1">
    <source>
        <dbReference type="EMBL" id="MBB5817707.1"/>
    </source>
</evidence>
<dbReference type="AlphaFoldDB" id="A0A7W9ME82"/>
<protein>
    <submittedName>
        <fullName evidence="1">Thioredoxin-like negative regulator of GroEL</fullName>
    </submittedName>
</protein>
<dbReference type="InterPro" id="IPR011990">
    <property type="entry name" value="TPR-like_helical_dom_sf"/>
</dbReference>
<accession>A0A7W9ME82</accession>
<dbReference type="EMBL" id="JACHMP010000001">
    <property type="protein sequence ID" value="MBB5817707.1"/>
    <property type="molecule type" value="Genomic_DNA"/>
</dbReference>
<sequence length="85" mass="9277">MHLGDSGLALRLMHALLADELRAYSADDPRTLELRRQIGELQKSTGDVESARSTLAGLLDDLGRLYGPDHPATVRVRDGLTRLAP</sequence>
<name>A0A7W9ME82_9ACTN</name>
<organism evidence="1 2">
    <name type="scientific">Streptosporangium becharense</name>
    <dbReference type="NCBI Taxonomy" id="1816182"/>
    <lineage>
        <taxon>Bacteria</taxon>
        <taxon>Bacillati</taxon>
        <taxon>Actinomycetota</taxon>
        <taxon>Actinomycetes</taxon>
        <taxon>Streptosporangiales</taxon>
        <taxon>Streptosporangiaceae</taxon>
        <taxon>Streptosporangium</taxon>
    </lineage>
</organism>
<evidence type="ECO:0000313" key="2">
    <source>
        <dbReference type="Proteomes" id="UP000540685"/>
    </source>
</evidence>